<feature type="compositionally biased region" description="Low complexity" evidence="1">
    <location>
        <begin position="31"/>
        <end position="43"/>
    </location>
</feature>
<evidence type="ECO:0000256" key="1">
    <source>
        <dbReference type="SAM" id="MobiDB-lite"/>
    </source>
</evidence>
<feature type="compositionally biased region" description="Basic and acidic residues" evidence="1">
    <location>
        <begin position="120"/>
        <end position="137"/>
    </location>
</feature>
<dbReference type="PROSITE" id="PS51257">
    <property type="entry name" value="PROKAR_LIPOPROTEIN"/>
    <property type="match status" value="1"/>
</dbReference>
<gene>
    <name evidence="2" type="ORF">GCM10022222_43190</name>
</gene>
<feature type="compositionally biased region" description="Basic and acidic residues" evidence="1">
    <location>
        <begin position="65"/>
        <end position="78"/>
    </location>
</feature>
<dbReference type="EMBL" id="BAAAZN010000009">
    <property type="protein sequence ID" value="GAA3554927.1"/>
    <property type="molecule type" value="Genomic_DNA"/>
</dbReference>
<reference evidence="3" key="1">
    <citation type="journal article" date="2019" name="Int. J. Syst. Evol. Microbiol.">
        <title>The Global Catalogue of Microorganisms (GCM) 10K type strain sequencing project: providing services to taxonomists for standard genome sequencing and annotation.</title>
        <authorList>
            <consortium name="The Broad Institute Genomics Platform"/>
            <consortium name="The Broad Institute Genome Sequencing Center for Infectious Disease"/>
            <person name="Wu L."/>
            <person name="Ma J."/>
        </authorList>
    </citation>
    <scope>NUCLEOTIDE SEQUENCE [LARGE SCALE GENOMIC DNA]</scope>
    <source>
        <strain evidence="3">JCM 16898</strain>
    </source>
</reference>
<dbReference type="RefSeq" id="WP_344862530.1">
    <property type="nucleotide sequence ID" value="NZ_BAAAZN010000009.1"/>
</dbReference>
<dbReference type="Proteomes" id="UP001500689">
    <property type="component" value="Unassembled WGS sequence"/>
</dbReference>
<proteinExistence type="predicted"/>
<sequence>MRKPQVAVLAGVTALLLSACGNGGDDGDKVASISAPPSTSAAGTAGGSGGTDTDRGEQMRQFAKCMREHGIDMPDPKGDGSGATIALPGGASDDKLTKAQDACKSLLPNGGQPKPLSPQELDKARKEAKCMREHGVDMPDPDPSGKSARPAIEAGDKGKMAEAAKACGLGTMADAGEPAGEPK</sequence>
<organism evidence="2 3">
    <name type="scientific">Amycolatopsis ultiminotia</name>
    <dbReference type="NCBI Taxonomy" id="543629"/>
    <lineage>
        <taxon>Bacteria</taxon>
        <taxon>Bacillati</taxon>
        <taxon>Actinomycetota</taxon>
        <taxon>Actinomycetes</taxon>
        <taxon>Pseudonocardiales</taxon>
        <taxon>Pseudonocardiaceae</taxon>
        <taxon>Amycolatopsis</taxon>
    </lineage>
</organism>
<evidence type="ECO:0000313" key="2">
    <source>
        <dbReference type="EMBL" id="GAA3554927.1"/>
    </source>
</evidence>
<name>A0ABP6WT07_9PSEU</name>
<protein>
    <recommendedName>
        <fullName evidence="4">Secreted protein</fullName>
    </recommendedName>
</protein>
<feature type="region of interest" description="Disordered" evidence="1">
    <location>
        <begin position="26"/>
        <end position="159"/>
    </location>
</feature>
<comment type="caution">
    <text evidence="2">The sequence shown here is derived from an EMBL/GenBank/DDBJ whole genome shotgun (WGS) entry which is preliminary data.</text>
</comment>
<accession>A0ABP6WT07</accession>
<evidence type="ECO:0000313" key="3">
    <source>
        <dbReference type="Proteomes" id="UP001500689"/>
    </source>
</evidence>
<keyword evidence="3" id="KW-1185">Reference proteome</keyword>
<evidence type="ECO:0008006" key="4">
    <source>
        <dbReference type="Google" id="ProtNLM"/>
    </source>
</evidence>